<keyword evidence="10" id="KW-1185">Reference proteome</keyword>
<evidence type="ECO:0000256" key="2">
    <source>
        <dbReference type="ARBA" id="ARBA00005182"/>
    </source>
</evidence>
<evidence type="ECO:0000256" key="6">
    <source>
        <dbReference type="ARBA" id="ARBA00022841"/>
    </source>
</evidence>
<gene>
    <name evidence="9" type="ORF">SAMN04489708_12861</name>
</gene>
<evidence type="ECO:0000256" key="7">
    <source>
        <dbReference type="SAM" id="SignalP"/>
    </source>
</evidence>
<protein>
    <submittedName>
        <fullName evidence="9">Alginate O-acetyltransferase complex protein AlgJ</fullName>
    </submittedName>
</protein>
<dbReference type="GO" id="GO:0042597">
    <property type="term" value="C:periplasmic space"/>
    <property type="evidence" value="ECO:0007669"/>
    <property type="project" value="UniProtKB-SubCell"/>
</dbReference>
<dbReference type="AlphaFoldDB" id="A0A1H0VT99"/>
<evidence type="ECO:0000313" key="10">
    <source>
        <dbReference type="Proteomes" id="UP000199317"/>
    </source>
</evidence>
<dbReference type="OrthoDB" id="6790279at2"/>
<dbReference type="Pfam" id="PF16822">
    <property type="entry name" value="ALGX"/>
    <property type="match status" value="1"/>
</dbReference>
<name>A0A1H0VT99_9BURK</name>
<organism evidence="9 10">
    <name type="scientific">Paracidovorax cattleyae</name>
    <dbReference type="NCBI Taxonomy" id="80868"/>
    <lineage>
        <taxon>Bacteria</taxon>
        <taxon>Pseudomonadati</taxon>
        <taxon>Pseudomonadota</taxon>
        <taxon>Betaproteobacteria</taxon>
        <taxon>Burkholderiales</taxon>
        <taxon>Comamonadaceae</taxon>
        <taxon>Paracidovorax</taxon>
    </lineage>
</organism>
<evidence type="ECO:0000256" key="5">
    <source>
        <dbReference type="ARBA" id="ARBA00022764"/>
    </source>
</evidence>
<keyword evidence="5" id="KW-0574">Periplasm</keyword>
<evidence type="ECO:0000313" key="9">
    <source>
        <dbReference type="EMBL" id="SDP81573.1"/>
    </source>
</evidence>
<accession>A0A1H0VT99</accession>
<keyword evidence="6" id="KW-0016">Alginate biosynthesis</keyword>
<dbReference type="UniPathway" id="UPA00286"/>
<proteinExistence type="predicted"/>
<dbReference type="Proteomes" id="UP000199317">
    <property type="component" value="Unassembled WGS sequence"/>
</dbReference>
<dbReference type="GO" id="GO:0016740">
    <property type="term" value="F:transferase activity"/>
    <property type="evidence" value="ECO:0007669"/>
    <property type="project" value="UniProtKB-KW"/>
</dbReference>
<evidence type="ECO:0000256" key="1">
    <source>
        <dbReference type="ARBA" id="ARBA00004418"/>
    </source>
</evidence>
<sequence length="336" mass="36759">MTTIPSAFPVCATGGSLRRRSLLAWPLALALPAAAQQQAATLAVTGRDNYLFAGWGNAATPDWAGIDATVARVADVRRRLAAKGILLVAPVLPDKMVIYEDKLPDGMALAPDMRTRYARIAEKMRAADIPTFDDETPLRALRAAGQPVYYRTDQHWAQPAADATAQATADLIRSLVPKLAGDPGTGLPLGSFSNERRYGDLADRFLSPEQRKAVGRETFTVRRAVEADSLLADIPAPVHVTGNSMVQPYFGFAQKLSNLLDRRVSVNWKPGDVGFWSVLMDYLESEGFRRQPPQVLVWQLFEPNFHLGPDARGLWDGPALISDADWNRRLQSALGA</sequence>
<comment type="subcellular location">
    <subcellularLocation>
        <location evidence="1">Periplasm</location>
    </subcellularLocation>
</comment>
<dbReference type="InterPro" id="IPR031811">
    <property type="entry name" value="ALGX/ALGJ_SGNH-like"/>
</dbReference>
<evidence type="ECO:0000256" key="4">
    <source>
        <dbReference type="ARBA" id="ARBA00022729"/>
    </source>
</evidence>
<evidence type="ECO:0000256" key="3">
    <source>
        <dbReference type="ARBA" id="ARBA00022679"/>
    </source>
</evidence>
<keyword evidence="4 7" id="KW-0732">Signal</keyword>
<dbReference type="GO" id="GO:0042121">
    <property type="term" value="P:alginic acid biosynthetic process"/>
    <property type="evidence" value="ECO:0007669"/>
    <property type="project" value="UniProtKB-UniPathway"/>
</dbReference>
<dbReference type="EMBL" id="FNJL01000028">
    <property type="protein sequence ID" value="SDP81573.1"/>
    <property type="molecule type" value="Genomic_DNA"/>
</dbReference>
<feature type="signal peptide" evidence="7">
    <location>
        <begin position="1"/>
        <end position="35"/>
    </location>
</feature>
<reference evidence="10" key="1">
    <citation type="submission" date="2016-10" db="EMBL/GenBank/DDBJ databases">
        <authorList>
            <person name="Varghese N."/>
            <person name="Submissions S."/>
        </authorList>
    </citation>
    <scope>NUCLEOTIDE SEQUENCE [LARGE SCALE GENOMIC DNA]</scope>
    <source>
        <strain evidence="10">DSM 17101</strain>
    </source>
</reference>
<feature type="domain" description="AlgX/AlgJ SGNH hydrolase-like" evidence="8">
    <location>
        <begin position="44"/>
        <end position="302"/>
    </location>
</feature>
<evidence type="ECO:0000259" key="8">
    <source>
        <dbReference type="Pfam" id="PF16822"/>
    </source>
</evidence>
<keyword evidence="3 9" id="KW-0808">Transferase</keyword>
<dbReference type="RefSeq" id="WP_092837832.1">
    <property type="nucleotide sequence ID" value="NZ_CP028290.1"/>
</dbReference>
<comment type="pathway">
    <text evidence="2">Glycan biosynthesis; alginate biosynthesis.</text>
</comment>
<feature type="chain" id="PRO_5011450309" evidence="7">
    <location>
        <begin position="36"/>
        <end position="336"/>
    </location>
</feature>